<evidence type="ECO:0000256" key="3">
    <source>
        <dbReference type="ARBA" id="ARBA00023125"/>
    </source>
</evidence>
<accession>A0A9J7AQQ8</accession>
<gene>
    <name evidence="6" type="ORF">NUH88_17660</name>
</gene>
<dbReference type="FunFam" id="1.10.10.10:FF:000001">
    <property type="entry name" value="LysR family transcriptional regulator"/>
    <property type="match status" value="1"/>
</dbReference>
<organism evidence="6 7">
    <name type="scientific">Nisaea acidiphila</name>
    <dbReference type="NCBI Taxonomy" id="1862145"/>
    <lineage>
        <taxon>Bacteria</taxon>
        <taxon>Pseudomonadati</taxon>
        <taxon>Pseudomonadota</taxon>
        <taxon>Alphaproteobacteria</taxon>
        <taxon>Rhodospirillales</taxon>
        <taxon>Thalassobaculaceae</taxon>
        <taxon>Nisaea</taxon>
    </lineage>
</organism>
<dbReference type="InterPro" id="IPR005119">
    <property type="entry name" value="LysR_subst-bd"/>
</dbReference>
<evidence type="ECO:0000259" key="5">
    <source>
        <dbReference type="PROSITE" id="PS50931"/>
    </source>
</evidence>
<dbReference type="SUPFAM" id="SSF53850">
    <property type="entry name" value="Periplasmic binding protein-like II"/>
    <property type="match status" value="1"/>
</dbReference>
<dbReference type="Gene3D" id="1.10.10.10">
    <property type="entry name" value="Winged helix-like DNA-binding domain superfamily/Winged helix DNA-binding domain"/>
    <property type="match status" value="1"/>
</dbReference>
<evidence type="ECO:0000313" key="7">
    <source>
        <dbReference type="Proteomes" id="UP001060336"/>
    </source>
</evidence>
<dbReference type="PROSITE" id="PS50931">
    <property type="entry name" value="HTH_LYSR"/>
    <property type="match status" value="1"/>
</dbReference>
<dbReference type="Pfam" id="PF00126">
    <property type="entry name" value="HTH_1"/>
    <property type="match status" value="1"/>
</dbReference>
<evidence type="ECO:0000256" key="4">
    <source>
        <dbReference type="ARBA" id="ARBA00023163"/>
    </source>
</evidence>
<dbReference type="FunFam" id="3.40.190.290:FF:000001">
    <property type="entry name" value="Transcriptional regulator, LysR family"/>
    <property type="match status" value="1"/>
</dbReference>
<dbReference type="Proteomes" id="UP001060336">
    <property type="component" value="Chromosome"/>
</dbReference>
<dbReference type="InterPro" id="IPR058163">
    <property type="entry name" value="LysR-type_TF_proteobact-type"/>
</dbReference>
<dbReference type="PANTHER" id="PTHR30537">
    <property type="entry name" value="HTH-TYPE TRANSCRIPTIONAL REGULATOR"/>
    <property type="match status" value="1"/>
</dbReference>
<feature type="domain" description="HTH lysR-type" evidence="5">
    <location>
        <begin position="2"/>
        <end position="59"/>
    </location>
</feature>
<dbReference type="AlphaFoldDB" id="A0A9J7AQQ8"/>
<dbReference type="InterPro" id="IPR036390">
    <property type="entry name" value="WH_DNA-bd_sf"/>
</dbReference>
<dbReference type="Pfam" id="PF03466">
    <property type="entry name" value="LysR_substrate"/>
    <property type="match status" value="1"/>
</dbReference>
<dbReference type="GO" id="GO:0003677">
    <property type="term" value="F:DNA binding"/>
    <property type="evidence" value="ECO:0007669"/>
    <property type="project" value="UniProtKB-KW"/>
</dbReference>
<dbReference type="Gene3D" id="3.40.190.290">
    <property type="match status" value="1"/>
</dbReference>
<name>A0A9J7AQQ8_9PROT</name>
<dbReference type="InterPro" id="IPR000847">
    <property type="entry name" value="LysR_HTH_N"/>
</dbReference>
<dbReference type="CDD" id="cd08422">
    <property type="entry name" value="PBP2_CrgA_like"/>
    <property type="match status" value="1"/>
</dbReference>
<evidence type="ECO:0000313" key="6">
    <source>
        <dbReference type="EMBL" id="UUX49218.1"/>
    </source>
</evidence>
<dbReference type="RefSeq" id="WP_257767755.1">
    <property type="nucleotide sequence ID" value="NZ_CP102480.1"/>
</dbReference>
<dbReference type="InterPro" id="IPR036388">
    <property type="entry name" value="WH-like_DNA-bd_sf"/>
</dbReference>
<dbReference type="KEGG" id="naci:NUH88_17660"/>
<keyword evidence="7" id="KW-1185">Reference proteome</keyword>
<keyword evidence="4" id="KW-0804">Transcription</keyword>
<reference evidence="6" key="1">
    <citation type="submission" date="2022-08" db="EMBL/GenBank/DDBJ databases">
        <title>Nisaea acidiphila sp. nov., isolated from a marine algal debris and emended description of the genus Nisaea Urios et al. 2008.</title>
        <authorList>
            <person name="Kwon K."/>
        </authorList>
    </citation>
    <scope>NUCLEOTIDE SEQUENCE</scope>
    <source>
        <strain evidence="6">MEBiC11861</strain>
    </source>
</reference>
<dbReference type="SUPFAM" id="SSF46785">
    <property type="entry name" value="Winged helix' DNA-binding domain"/>
    <property type="match status" value="1"/>
</dbReference>
<comment type="similarity">
    <text evidence="1">Belongs to the LysR transcriptional regulatory family.</text>
</comment>
<dbReference type="EMBL" id="CP102480">
    <property type="protein sequence ID" value="UUX49218.1"/>
    <property type="molecule type" value="Genomic_DNA"/>
</dbReference>
<dbReference type="GO" id="GO:0003700">
    <property type="term" value="F:DNA-binding transcription factor activity"/>
    <property type="evidence" value="ECO:0007669"/>
    <property type="project" value="InterPro"/>
</dbReference>
<protein>
    <submittedName>
        <fullName evidence="6">LysR family transcriptional regulator</fullName>
    </submittedName>
</protein>
<evidence type="ECO:0000256" key="2">
    <source>
        <dbReference type="ARBA" id="ARBA00023015"/>
    </source>
</evidence>
<proteinExistence type="inferred from homology"/>
<dbReference type="PANTHER" id="PTHR30537:SF5">
    <property type="entry name" value="HTH-TYPE TRANSCRIPTIONAL ACTIVATOR TTDR-RELATED"/>
    <property type="match status" value="1"/>
</dbReference>
<sequence length="310" mass="34598">MPYLDSIRVFVRTVELGSITAGGRDLRLTPAVASNRIRELENRLGIRLFNRTTRKIAPTEVGRLFYDHAKEIIEALDKAEAAVAEYSQTPRGSIKVLSPLGLARRVVAPLVPEFNDLYPDLAIQLRLSDRKVDIFDERVDVAIVLGTPEDSSLKARKIMDCPRVLCAAPVYLDHFGTPEKPEDLVEGGHRCLLLRFPGTQEYFWTLQTKTGPARFNVRGPYDADEGDVLTEWALAGRGIVNKPFFEVAGHIRSGALVPVLEDTPPPPVALACLYPHRRLLDPKIRLFVDFMIRKCKARVEGMMKGVSTAV</sequence>
<keyword evidence="2" id="KW-0805">Transcription regulation</keyword>
<keyword evidence="3" id="KW-0238">DNA-binding</keyword>
<evidence type="ECO:0000256" key="1">
    <source>
        <dbReference type="ARBA" id="ARBA00009437"/>
    </source>
</evidence>